<accession>A0ABQ1PLB8</accession>
<dbReference type="EMBL" id="BMCJ01000006">
    <property type="protein sequence ID" value="GGC99132.1"/>
    <property type="molecule type" value="Genomic_DNA"/>
</dbReference>
<gene>
    <name evidence="1" type="ORF">GCM10007216_32370</name>
</gene>
<protein>
    <submittedName>
        <fullName evidence="1">Uncharacterized protein</fullName>
    </submittedName>
</protein>
<reference evidence="2" key="1">
    <citation type="journal article" date="2019" name="Int. J. Syst. Evol. Microbiol.">
        <title>The Global Catalogue of Microorganisms (GCM) 10K type strain sequencing project: providing services to taxonomists for standard genome sequencing and annotation.</title>
        <authorList>
            <consortium name="The Broad Institute Genomics Platform"/>
            <consortium name="The Broad Institute Genome Sequencing Center for Infectious Disease"/>
            <person name="Wu L."/>
            <person name="Ma J."/>
        </authorList>
    </citation>
    <scope>NUCLEOTIDE SEQUENCE [LARGE SCALE GENOMIC DNA]</scope>
    <source>
        <strain evidence="2">CCM 7282</strain>
    </source>
</reference>
<evidence type="ECO:0000313" key="1">
    <source>
        <dbReference type="EMBL" id="GGC99132.1"/>
    </source>
</evidence>
<keyword evidence="2" id="KW-1185">Reference proteome</keyword>
<proteinExistence type="predicted"/>
<name>A0ABQ1PLB8_9BACI</name>
<organism evidence="1 2">
    <name type="scientific">Thalassobacillus devorans</name>
    <dbReference type="NCBI Taxonomy" id="279813"/>
    <lineage>
        <taxon>Bacteria</taxon>
        <taxon>Bacillati</taxon>
        <taxon>Bacillota</taxon>
        <taxon>Bacilli</taxon>
        <taxon>Bacillales</taxon>
        <taxon>Bacillaceae</taxon>
        <taxon>Thalassobacillus</taxon>
    </lineage>
</organism>
<evidence type="ECO:0000313" key="2">
    <source>
        <dbReference type="Proteomes" id="UP000619534"/>
    </source>
</evidence>
<sequence>MKKLSAGLILSNGKMFLGCHSTGNWFYDLPKGEVGEEEDPRSTSLSLINFLLFYLKAKNCWNSSSFLYN</sequence>
<comment type="caution">
    <text evidence="1">The sequence shown here is derived from an EMBL/GenBank/DDBJ whole genome shotgun (WGS) entry which is preliminary data.</text>
</comment>
<dbReference type="Proteomes" id="UP000619534">
    <property type="component" value="Unassembled WGS sequence"/>
</dbReference>